<dbReference type="GO" id="GO:0003700">
    <property type="term" value="F:DNA-binding transcription factor activity"/>
    <property type="evidence" value="ECO:0007669"/>
    <property type="project" value="InterPro"/>
</dbReference>
<dbReference type="Gene3D" id="1.10.10.60">
    <property type="entry name" value="Homeodomain-like"/>
    <property type="match status" value="2"/>
</dbReference>
<dbReference type="InterPro" id="IPR018060">
    <property type="entry name" value="HTH_AraC"/>
</dbReference>
<evidence type="ECO:0000313" key="6">
    <source>
        <dbReference type="Proteomes" id="UP000282311"/>
    </source>
</evidence>
<dbReference type="PROSITE" id="PS01124">
    <property type="entry name" value="HTH_ARAC_FAMILY_2"/>
    <property type="match status" value="1"/>
</dbReference>
<dbReference type="GO" id="GO:0043565">
    <property type="term" value="F:sequence-specific DNA binding"/>
    <property type="evidence" value="ECO:0007669"/>
    <property type="project" value="InterPro"/>
</dbReference>
<dbReference type="EMBL" id="RBAH01000015">
    <property type="protein sequence ID" value="RKN80500.1"/>
    <property type="molecule type" value="Genomic_DNA"/>
</dbReference>
<feature type="domain" description="HTH araC/xylS-type" evidence="4">
    <location>
        <begin position="189"/>
        <end position="287"/>
    </location>
</feature>
<organism evidence="5 6">
    <name type="scientific">Paenibacillus ginsengarvi</name>
    <dbReference type="NCBI Taxonomy" id="400777"/>
    <lineage>
        <taxon>Bacteria</taxon>
        <taxon>Bacillati</taxon>
        <taxon>Bacillota</taxon>
        <taxon>Bacilli</taxon>
        <taxon>Bacillales</taxon>
        <taxon>Paenibacillaceae</taxon>
        <taxon>Paenibacillus</taxon>
    </lineage>
</organism>
<dbReference type="PANTHER" id="PTHR46796">
    <property type="entry name" value="HTH-TYPE TRANSCRIPTIONAL ACTIVATOR RHAS-RELATED"/>
    <property type="match status" value="1"/>
</dbReference>
<dbReference type="InterPro" id="IPR050204">
    <property type="entry name" value="AraC_XylS_family_regulators"/>
</dbReference>
<keyword evidence="1" id="KW-0805">Transcription regulation</keyword>
<dbReference type="InterPro" id="IPR009057">
    <property type="entry name" value="Homeodomain-like_sf"/>
</dbReference>
<evidence type="ECO:0000256" key="2">
    <source>
        <dbReference type="ARBA" id="ARBA00023125"/>
    </source>
</evidence>
<protein>
    <submittedName>
        <fullName evidence="5">AraC family transcriptional regulator</fullName>
    </submittedName>
</protein>
<name>A0A3B0C4V6_9BACL</name>
<reference evidence="5 6" key="1">
    <citation type="journal article" date="2007" name="Int. J. Syst. Evol. Microbiol.">
        <title>Paenibacillus ginsengarvi sp. nov., isolated from soil from ginseng cultivation.</title>
        <authorList>
            <person name="Yoon M.H."/>
            <person name="Ten L.N."/>
            <person name="Im W.T."/>
        </authorList>
    </citation>
    <scope>NUCLEOTIDE SEQUENCE [LARGE SCALE GENOMIC DNA]</scope>
    <source>
        <strain evidence="5 6">KCTC 13059</strain>
    </source>
</reference>
<dbReference type="SUPFAM" id="SSF46689">
    <property type="entry name" value="Homeodomain-like"/>
    <property type="match status" value="2"/>
</dbReference>
<dbReference type="Proteomes" id="UP000282311">
    <property type="component" value="Unassembled WGS sequence"/>
</dbReference>
<evidence type="ECO:0000256" key="3">
    <source>
        <dbReference type="ARBA" id="ARBA00023163"/>
    </source>
</evidence>
<keyword evidence="2" id="KW-0238">DNA-binding</keyword>
<evidence type="ECO:0000256" key="1">
    <source>
        <dbReference type="ARBA" id="ARBA00023015"/>
    </source>
</evidence>
<sequence>MSAIRNIRRYRDVQNWGDLPEAPIRLEHLDAGYGEIHDGWVHTKTVPFGIIAQAVEGTYIVRTPRGLITASDGEVFITPPNMPLEITHRCRPDTKRMMIRFAHFRFSFMGAVDLFDLYDPTGSSDRQAGLVYGDLIQRMLDIKAQEQGLSFPNWAHKSMLAFRLLGLVLDSSVPREGYETRLAQLQQIQPLLTFIVQHIGQPLDIATLLSHCNYSRSALFSLFRSAFGQTPMEYVKSQRLGAAFRKLITTSLPVAEIAGETGFANSFHFSREFKARFHKTPTEVRKENGIWREKTAGYPRG</sequence>
<accession>A0A3B0C4V6</accession>
<gene>
    <name evidence="5" type="ORF">D7M11_20370</name>
</gene>
<proteinExistence type="predicted"/>
<keyword evidence="6" id="KW-1185">Reference proteome</keyword>
<dbReference type="SMART" id="SM00342">
    <property type="entry name" value="HTH_ARAC"/>
    <property type="match status" value="1"/>
</dbReference>
<dbReference type="SUPFAM" id="SSF51215">
    <property type="entry name" value="Regulatory protein AraC"/>
    <property type="match status" value="1"/>
</dbReference>
<dbReference type="InterPro" id="IPR037923">
    <property type="entry name" value="HTH-like"/>
</dbReference>
<dbReference type="AlphaFoldDB" id="A0A3B0C4V6"/>
<keyword evidence="3" id="KW-0804">Transcription</keyword>
<dbReference type="PANTHER" id="PTHR46796:SF7">
    <property type="entry name" value="ARAC FAMILY TRANSCRIPTIONAL REGULATOR"/>
    <property type="match status" value="1"/>
</dbReference>
<dbReference type="Pfam" id="PF12833">
    <property type="entry name" value="HTH_18"/>
    <property type="match status" value="1"/>
</dbReference>
<evidence type="ECO:0000259" key="4">
    <source>
        <dbReference type="PROSITE" id="PS01124"/>
    </source>
</evidence>
<comment type="caution">
    <text evidence="5">The sequence shown here is derived from an EMBL/GenBank/DDBJ whole genome shotgun (WGS) entry which is preliminary data.</text>
</comment>
<evidence type="ECO:0000313" key="5">
    <source>
        <dbReference type="EMBL" id="RKN80500.1"/>
    </source>
</evidence>